<proteinExistence type="predicted"/>
<organism evidence="2">
    <name type="scientific">Leptospira interrogans serovar Canicola</name>
    <dbReference type="NCBI Taxonomy" id="211880"/>
    <lineage>
        <taxon>Bacteria</taxon>
        <taxon>Pseudomonadati</taxon>
        <taxon>Spirochaetota</taxon>
        <taxon>Spirochaetia</taxon>
        <taxon>Leptospirales</taxon>
        <taxon>Leptospiraceae</taxon>
        <taxon>Leptospira</taxon>
    </lineage>
</organism>
<geneLocation type="plasmid" evidence="2">
    <name>pGui2</name>
</geneLocation>
<accession>A0A067YD89</accession>
<keyword evidence="1" id="KW-0812">Transmembrane</keyword>
<feature type="transmembrane region" description="Helical" evidence="1">
    <location>
        <begin position="79"/>
        <end position="101"/>
    </location>
</feature>
<evidence type="ECO:0000313" key="2">
    <source>
        <dbReference type="EMBL" id="AGZ84978.1"/>
    </source>
</evidence>
<keyword evidence="2" id="KW-0614">Plasmid</keyword>
<keyword evidence="1" id="KW-1133">Transmembrane helix</keyword>
<reference evidence="2" key="2">
    <citation type="journal article" date="2014" name="PLoS Negl. Trop. Dis.">
        <title>Isolation and Characterization of Two Novel Plasmids from Pathogenic Leptospira interrogans Serogroup Canicola Serovar Canicola Strain Gui44.</title>
        <authorList>
            <person name="Zhu W.N."/>
            <person name="Huang L.L."/>
            <person name="Zeng L.B."/>
            <person name="Zhuang X.R."/>
            <person name="Chen C.Y."/>
            <person name="Wang Y.Z."/>
            <person name="Qin J.H."/>
            <person name="Zhu Y.Z."/>
            <person name="Guo X.K."/>
        </authorList>
    </citation>
    <scope>NUCLEOTIDE SEQUENCE</scope>
    <source>
        <strain evidence="2">Gui44</strain>
        <plasmid evidence="2">pGui2</plasmid>
    </source>
</reference>
<reference evidence="2" key="1">
    <citation type="submission" date="2013-09" db="EMBL/GenBank/DDBJ databases">
        <authorList>
            <person name="Huang L."/>
            <person name="Zeng L."/>
            <person name="Zhu Y."/>
            <person name="Guo X."/>
        </authorList>
    </citation>
    <scope>NUCLEOTIDE SEQUENCE</scope>
    <source>
        <strain evidence="2">Gui44</strain>
        <plasmid evidence="2">pGui2</plasmid>
    </source>
</reference>
<feature type="transmembrane region" description="Helical" evidence="1">
    <location>
        <begin position="6"/>
        <end position="29"/>
    </location>
</feature>
<feature type="transmembrane region" description="Helical" evidence="1">
    <location>
        <begin position="130"/>
        <end position="149"/>
    </location>
</feature>
<dbReference type="RefSeq" id="WP_000778567.1">
    <property type="nucleotide sequence ID" value="NC_025197.1"/>
</dbReference>
<keyword evidence="1" id="KW-0472">Membrane</keyword>
<evidence type="ECO:0000256" key="1">
    <source>
        <dbReference type="SAM" id="Phobius"/>
    </source>
</evidence>
<sequence>MKLTDISIIVLPVSGTLLGLVYAAFIYWLQGGFSRFSFNNEIFEDVLVSDVKVLLDLLVGAGSISLILLFGYPNLATPAYWIFSILFFQDILLAASSYGYLSTVFSKKYIPEKYGIFRRFLRKIKNSGPLRWLQSSVLLISVIIFPYIYGDSSFLEISNKSFEYYLFSANIIAFLQIKSLLVEAYAMRKKMNERLQDKDYELILQNKETDLNWSLEKKKLEQGILNYVFQSINIVPDYEVENLKTIVWDSLTLRKPVLISYPQIAASGSIHVNIIIPFFESDSEYRKYIFLTSRRIFKNIEVSKSDIKHITLSYFNKKSGGGTEHLSMIRSSLSNIKLISSLNLTDEEYIAKLNGTFFAEKIAKF</sequence>
<dbReference type="AlphaFoldDB" id="A0A067YD89"/>
<name>A0A067YD89_LEPIR</name>
<feature type="transmembrane region" description="Helical" evidence="1">
    <location>
        <begin position="164"/>
        <end position="186"/>
    </location>
</feature>
<dbReference type="EMBL" id="KF648558">
    <property type="protein sequence ID" value="AGZ84978.1"/>
    <property type="molecule type" value="Genomic_DNA"/>
</dbReference>
<protein>
    <submittedName>
        <fullName evidence="2">Uncharacterized protein</fullName>
    </submittedName>
</protein>